<reference evidence="3 4" key="1">
    <citation type="submission" date="2018-03" db="EMBL/GenBank/DDBJ databases">
        <title>Genomic Encyclopedia of Archaeal and Bacterial Type Strains, Phase II (KMG-II): from individual species to whole genera.</title>
        <authorList>
            <person name="Goeker M."/>
        </authorList>
    </citation>
    <scope>NUCLEOTIDE SEQUENCE [LARGE SCALE GENOMIC DNA]</scope>
    <source>
        <strain evidence="3 4">DSM 45601</strain>
    </source>
</reference>
<evidence type="ECO:0000259" key="2">
    <source>
        <dbReference type="Pfam" id="PF09995"/>
    </source>
</evidence>
<dbReference type="OrthoDB" id="836517at2"/>
<name>A0A2T0QCK5_9ACTN</name>
<sequence>MGRYDRYDEIHRLDAERDCVRIVRIIAQYECPWDMTQALGLALYRTYAVPAIGRLLGETGEFTARTAKRYDDTALLLGAVLERGFEHEEARTAVRRVNRMHRRFPIADDDMRYVLSTFVVVPDRWMDAYGWRRFTDHERRATTAYYRRLGALLGVRRIPGDYAEFADFMDGYERANFGFSEGGRAVSDATLAHMVAHYPRPLAPLVRTFFLSLLDEPLTDAFGYRRPPRAARALSRAALRLRGRVVRLLPPRREPRLVSDSPMITSYPDGYRVAGLGTFGPGEREEAPPGPGGPAAEGA</sequence>
<proteinExistence type="predicted"/>
<dbReference type="PANTHER" id="PTHR36124:SF1">
    <property type="entry name" value="ER-BOUND OXYGENASE MPAB_MPAB'_RUBBER OXYGENASE CATALYTIC DOMAIN-CONTAINING PROTEIN"/>
    <property type="match status" value="1"/>
</dbReference>
<gene>
    <name evidence="3" type="ORF">CLV72_101183</name>
</gene>
<dbReference type="InterPro" id="IPR046366">
    <property type="entry name" value="MPAB"/>
</dbReference>
<keyword evidence="4" id="KW-1185">Reference proteome</keyword>
<accession>A0A2T0QCK5</accession>
<protein>
    <submittedName>
        <fullName evidence="3">Uncharacterized protein DUF2236</fullName>
    </submittedName>
</protein>
<feature type="domain" description="ER-bound oxygenase mpaB/mpaB'/Rubber oxygenase catalytic" evidence="2">
    <location>
        <begin position="38"/>
        <end position="241"/>
    </location>
</feature>
<dbReference type="AlphaFoldDB" id="A0A2T0QCK5"/>
<feature type="region of interest" description="Disordered" evidence="1">
    <location>
        <begin position="275"/>
        <end position="299"/>
    </location>
</feature>
<comment type="caution">
    <text evidence="3">The sequence shown here is derived from an EMBL/GenBank/DDBJ whole genome shotgun (WGS) entry which is preliminary data.</text>
</comment>
<evidence type="ECO:0000313" key="3">
    <source>
        <dbReference type="EMBL" id="PRY01600.1"/>
    </source>
</evidence>
<dbReference type="InterPro" id="IPR018713">
    <property type="entry name" value="MPAB/Lcp_cat_dom"/>
</dbReference>
<dbReference type="PANTHER" id="PTHR36124">
    <property type="match status" value="1"/>
</dbReference>
<dbReference type="EMBL" id="PVZC01000001">
    <property type="protein sequence ID" value="PRY01600.1"/>
    <property type="molecule type" value="Genomic_DNA"/>
</dbReference>
<evidence type="ECO:0000256" key="1">
    <source>
        <dbReference type="SAM" id="MobiDB-lite"/>
    </source>
</evidence>
<evidence type="ECO:0000313" key="4">
    <source>
        <dbReference type="Proteomes" id="UP000237846"/>
    </source>
</evidence>
<dbReference type="GO" id="GO:0016491">
    <property type="term" value="F:oxidoreductase activity"/>
    <property type="evidence" value="ECO:0007669"/>
    <property type="project" value="InterPro"/>
</dbReference>
<dbReference type="Pfam" id="PF09995">
    <property type="entry name" value="MPAB_Lcp_cat"/>
    <property type="match status" value="1"/>
</dbReference>
<dbReference type="Proteomes" id="UP000237846">
    <property type="component" value="Unassembled WGS sequence"/>
</dbReference>
<organism evidence="3 4">
    <name type="scientific">Allonocardiopsis opalescens</name>
    <dbReference type="NCBI Taxonomy" id="1144618"/>
    <lineage>
        <taxon>Bacteria</taxon>
        <taxon>Bacillati</taxon>
        <taxon>Actinomycetota</taxon>
        <taxon>Actinomycetes</taxon>
        <taxon>Streptosporangiales</taxon>
        <taxon>Allonocardiopsis</taxon>
    </lineage>
</organism>
<dbReference type="RefSeq" id="WP_106237573.1">
    <property type="nucleotide sequence ID" value="NZ_PVZC01000001.1"/>
</dbReference>